<evidence type="ECO:0000256" key="5">
    <source>
        <dbReference type="PROSITE-ProRule" id="PRU00325"/>
    </source>
</evidence>
<keyword evidence="9" id="KW-1185">Reference proteome</keyword>
<dbReference type="GO" id="GO:0005634">
    <property type="term" value="C:nucleus"/>
    <property type="evidence" value="ECO:0007669"/>
    <property type="project" value="UniProtKB-SubCell"/>
</dbReference>
<comment type="caution">
    <text evidence="8">The sequence shown here is derived from an EMBL/GenBank/DDBJ whole genome shotgun (WGS) entry which is preliminary data.</text>
</comment>
<gene>
    <name evidence="8" type="ORF">Ahy_A01g003445</name>
</gene>
<keyword evidence="6" id="KW-0539">Nucleus</keyword>
<keyword evidence="3 5" id="KW-0863">Zinc-finger</keyword>
<keyword evidence="2 6" id="KW-0479">Metal-binding</keyword>
<dbReference type="SMART" id="SM00575">
    <property type="entry name" value="ZnF_PMZ"/>
    <property type="match status" value="1"/>
</dbReference>
<evidence type="ECO:0000256" key="6">
    <source>
        <dbReference type="RuleBase" id="RU367018"/>
    </source>
</evidence>
<evidence type="ECO:0000256" key="2">
    <source>
        <dbReference type="ARBA" id="ARBA00022723"/>
    </source>
</evidence>
<name>A0A445ESW6_ARAHY</name>
<dbReference type="PANTHER" id="PTHR31669:SF251">
    <property type="entry name" value="PROTEIN FAR1-RELATED SEQUENCE"/>
    <property type="match status" value="1"/>
</dbReference>
<feature type="domain" description="SWIM-type" evidence="7">
    <location>
        <begin position="109"/>
        <end position="147"/>
    </location>
</feature>
<dbReference type="AlphaFoldDB" id="A0A445ESW6"/>
<evidence type="ECO:0000313" key="8">
    <source>
        <dbReference type="EMBL" id="RYR78604.1"/>
    </source>
</evidence>
<dbReference type="Pfam" id="PF04434">
    <property type="entry name" value="SWIM"/>
    <property type="match status" value="1"/>
</dbReference>
<accession>A0A445ESW6</accession>
<proteinExistence type="inferred from homology"/>
<reference evidence="8 9" key="1">
    <citation type="submission" date="2019-01" db="EMBL/GenBank/DDBJ databases">
        <title>Sequencing of cultivated peanut Arachis hypogaea provides insights into genome evolution and oil improvement.</title>
        <authorList>
            <person name="Chen X."/>
        </authorList>
    </citation>
    <scope>NUCLEOTIDE SEQUENCE [LARGE SCALE GENOMIC DNA]</scope>
    <source>
        <strain evidence="9">cv. Fuhuasheng</strain>
        <tissue evidence="8">Leaves</tissue>
    </source>
</reference>
<evidence type="ECO:0000259" key="7">
    <source>
        <dbReference type="PROSITE" id="PS50966"/>
    </source>
</evidence>
<keyword evidence="4 6" id="KW-0862">Zinc</keyword>
<dbReference type="InterPro" id="IPR006564">
    <property type="entry name" value="Znf_PMZ"/>
</dbReference>
<organism evidence="8 9">
    <name type="scientific">Arachis hypogaea</name>
    <name type="common">Peanut</name>
    <dbReference type="NCBI Taxonomy" id="3818"/>
    <lineage>
        <taxon>Eukaryota</taxon>
        <taxon>Viridiplantae</taxon>
        <taxon>Streptophyta</taxon>
        <taxon>Embryophyta</taxon>
        <taxon>Tracheophyta</taxon>
        <taxon>Spermatophyta</taxon>
        <taxon>Magnoliopsida</taxon>
        <taxon>eudicotyledons</taxon>
        <taxon>Gunneridae</taxon>
        <taxon>Pentapetalae</taxon>
        <taxon>rosids</taxon>
        <taxon>fabids</taxon>
        <taxon>Fabales</taxon>
        <taxon>Fabaceae</taxon>
        <taxon>Papilionoideae</taxon>
        <taxon>50 kb inversion clade</taxon>
        <taxon>dalbergioids sensu lato</taxon>
        <taxon>Dalbergieae</taxon>
        <taxon>Pterocarpus clade</taxon>
        <taxon>Arachis</taxon>
    </lineage>
</organism>
<dbReference type="InterPro" id="IPR007527">
    <property type="entry name" value="Znf_SWIM"/>
</dbReference>
<dbReference type="GO" id="GO:0008270">
    <property type="term" value="F:zinc ion binding"/>
    <property type="evidence" value="ECO:0007669"/>
    <property type="project" value="UniProtKB-UniRule"/>
</dbReference>
<dbReference type="PANTHER" id="PTHR31669">
    <property type="entry name" value="PROTEIN FAR1-RELATED SEQUENCE 10-RELATED"/>
    <property type="match status" value="1"/>
</dbReference>
<evidence type="ECO:0000313" key="9">
    <source>
        <dbReference type="Proteomes" id="UP000289738"/>
    </source>
</evidence>
<comment type="similarity">
    <text evidence="1 6">Belongs to the FHY3/FAR1 family.</text>
</comment>
<comment type="function">
    <text evidence="6">Putative transcription activator involved in regulating light control of development.</text>
</comment>
<dbReference type="InterPro" id="IPR031052">
    <property type="entry name" value="FHY3/FAR1"/>
</dbReference>
<comment type="subcellular location">
    <subcellularLocation>
        <location evidence="6">Nucleus</location>
    </subcellularLocation>
</comment>
<sequence>MGFITNVYLRDKFCAGIQGVKYGMLELVQNLELRVRNDQNNELLAQFRSIDSVPMMTTSLESLERCATIVYTRASFGNIVGVASVNPVRLQRSLTTKNYTIDEYGQPGREIVVLYDKNIGRMKCGCNCWNKHGYPCKHIFFALEAYEEKIDVGADRACLLRHGAIHLACHWLFFLGSQKYDLFQKAMKGIHNLCIHLEGHFATEDNVFSTKGKGVIRDLVAMRTKGAPKTQNCRGRKRQCIKCRNPDHTKRNFPEKNG</sequence>
<evidence type="ECO:0000256" key="4">
    <source>
        <dbReference type="ARBA" id="ARBA00022833"/>
    </source>
</evidence>
<dbReference type="Proteomes" id="UP000289738">
    <property type="component" value="Chromosome A01"/>
</dbReference>
<evidence type="ECO:0000256" key="3">
    <source>
        <dbReference type="ARBA" id="ARBA00022771"/>
    </source>
</evidence>
<dbReference type="GO" id="GO:0006355">
    <property type="term" value="P:regulation of DNA-templated transcription"/>
    <property type="evidence" value="ECO:0007669"/>
    <property type="project" value="UniProtKB-UniRule"/>
</dbReference>
<protein>
    <recommendedName>
        <fullName evidence="6">Protein FAR1-RELATED SEQUENCE</fullName>
    </recommendedName>
</protein>
<evidence type="ECO:0000256" key="1">
    <source>
        <dbReference type="ARBA" id="ARBA00005889"/>
    </source>
</evidence>
<dbReference type="EMBL" id="SDMP01000001">
    <property type="protein sequence ID" value="RYR78604.1"/>
    <property type="molecule type" value="Genomic_DNA"/>
</dbReference>
<dbReference type="PROSITE" id="PS50966">
    <property type="entry name" value="ZF_SWIM"/>
    <property type="match status" value="1"/>
</dbReference>